<accession>A0A060SY11</accession>
<dbReference type="Gene3D" id="3.60.15.10">
    <property type="entry name" value="Ribonuclease Z/Hydroxyacylglutathione hydrolase-like"/>
    <property type="match status" value="1"/>
</dbReference>
<dbReference type="PhylomeDB" id="A0A060SY11"/>
<protein>
    <submittedName>
        <fullName evidence="3">ARAD1A16896p</fullName>
    </submittedName>
</protein>
<evidence type="ECO:0000259" key="2">
    <source>
        <dbReference type="Pfam" id="PF12706"/>
    </source>
</evidence>
<reference evidence="3" key="1">
    <citation type="submission" date="2014-02" db="EMBL/GenBank/DDBJ databases">
        <authorList>
            <person name="Genoscope - CEA"/>
        </authorList>
    </citation>
    <scope>NUCLEOTIDE SEQUENCE</scope>
    <source>
        <strain evidence="3">LS3</strain>
    </source>
</reference>
<dbReference type="PANTHER" id="PTHR43546">
    <property type="entry name" value="UPF0173 METAL-DEPENDENT HYDROLASE MJ1163-RELATED"/>
    <property type="match status" value="1"/>
</dbReference>
<name>A0A060SY11_BLAAD</name>
<dbReference type="InterPro" id="IPR036866">
    <property type="entry name" value="RibonucZ/Hydroxyglut_hydro"/>
</dbReference>
<dbReference type="Pfam" id="PF12706">
    <property type="entry name" value="Lactamase_B_2"/>
    <property type="match status" value="1"/>
</dbReference>
<organism evidence="3">
    <name type="scientific">Blastobotrys adeninivorans</name>
    <name type="common">Yeast</name>
    <name type="synonym">Arxula adeninivorans</name>
    <dbReference type="NCBI Taxonomy" id="409370"/>
    <lineage>
        <taxon>Eukaryota</taxon>
        <taxon>Fungi</taxon>
        <taxon>Dikarya</taxon>
        <taxon>Ascomycota</taxon>
        <taxon>Saccharomycotina</taxon>
        <taxon>Dipodascomycetes</taxon>
        <taxon>Dipodascales</taxon>
        <taxon>Trichomonascaceae</taxon>
        <taxon>Blastobotrys</taxon>
    </lineage>
</organism>
<sequence>MPEITITHSTTATAVVDIDGVSFLTDPIFTVPGTEFDSTEIFEKIPNFKELTGLDSPPPPPHAFMKEGEQHHPAIKLDTLPPIDAILLSHEDHFDNLDEFGRRLLDGRRVFTTMDGAQALSPRPGVVGLKPWQTIESVVGGKKFKITGTPCQHVPGGEVTGFILESDSFGVDEKSGLPNAIYFSGDTVYLDELAEIGNKWHIMVAIFNLGEGSVETPKGKIQITMNGKDAVKLFREIKADVLVPLHFESWSHFAEDKDNMIKAFEEDGIMDKVCMLSPGEPKKVY</sequence>
<gene>
    <name evidence="3" type="ORF">GNLVRS02_ARAD1A16896g</name>
</gene>
<dbReference type="AlphaFoldDB" id="A0A060SY11"/>
<keyword evidence="1" id="KW-0378">Hydrolase</keyword>
<reference evidence="3" key="2">
    <citation type="submission" date="2014-06" db="EMBL/GenBank/DDBJ databases">
        <title>The complete genome of Blastobotrys (Arxula) adeninivorans LS3 - a yeast of biotechnological interest.</title>
        <authorList>
            <person name="Kunze G."/>
            <person name="Gaillardin C."/>
            <person name="Czernicka M."/>
            <person name="Durrens P."/>
            <person name="Martin T."/>
            <person name="Boer E."/>
            <person name="Gabaldon T."/>
            <person name="Cruz J."/>
            <person name="Talla E."/>
            <person name="Marck C."/>
            <person name="Goffeau A."/>
            <person name="Barbe V."/>
            <person name="Baret P."/>
            <person name="Baronian K."/>
            <person name="Beier S."/>
            <person name="Bleykasten C."/>
            <person name="Bode R."/>
            <person name="Casaregola S."/>
            <person name="Despons L."/>
            <person name="Fairhead C."/>
            <person name="Giersberg M."/>
            <person name="Gierski P."/>
            <person name="Hahnel U."/>
            <person name="Hartmann A."/>
            <person name="Jankowska D."/>
            <person name="Jubin C."/>
            <person name="Jung P."/>
            <person name="Lafontaine I."/>
            <person name="Leh-Louis V."/>
            <person name="Lemaire M."/>
            <person name="Marcet-Houben M."/>
            <person name="Mascher M."/>
            <person name="Morel G."/>
            <person name="Richard G.-F."/>
            <person name="Riechen J."/>
            <person name="Sacerdot C."/>
            <person name="Sarkar A."/>
            <person name="Savel G."/>
            <person name="Schacherer J."/>
            <person name="Sherman D."/>
            <person name="Straub M.-L."/>
            <person name="Stein N."/>
            <person name="Thierry A."/>
            <person name="Trautwein-Schult A."/>
            <person name="Westhof E."/>
            <person name="Worch S."/>
            <person name="Dujon B."/>
            <person name="Souciet J.-L."/>
            <person name="Wincker P."/>
            <person name="Scholz U."/>
            <person name="Neuveglise N."/>
        </authorList>
    </citation>
    <scope>NUCLEOTIDE SEQUENCE</scope>
    <source>
        <strain evidence="3">LS3</strain>
    </source>
</reference>
<feature type="domain" description="Metallo-beta-lactamase" evidence="2">
    <location>
        <begin position="69"/>
        <end position="247"/>
    </location>
</feature>
<dbReference type="EMBL" id="HG937691">
    <property type="protein sequence ID" value="CDP33760.1"/>
    <property type="molecule type" value="Genomic_DNA"/>
</dbReference>
<evidence type="ECO:0000313" key="3">
    <source>
        <dbReference type="EMBL" id="CDP33760.1"/>
    </source>
</evidence>
<evidence type="ECO:0000256" key="1">
    <source>
        <dbReference type="ARBA" id="ARBA00022801"/>
    </source>
</evidence>
<dbReference type="PANTHER" id="PTHR43546:SF9">
    <property type="entry name" value="L-ASCORBATE-6-PHOSPHATE LACTONASE ULAG-RELATED"/>
    <property type="match status" value="1"/>
</dbReference>
<dbReference type="InterPro" id="IPR001279">
    <property type="entry name" value="Metallo-B-lactamas"/>
</dbReference>
<dbReference type="InterPro" id="IPR050114">
    <property type="entry name" value="UPF0173_UPF0282_UlaG_hydrolase"/>
</dbReference>
<dbReference type="GO" id="GO:0016787">
    <property type="term" value="F:hydrolase activity"/>
    <property type="evidence" value="ECO:0007669"/>
    <property type="project" value="UniProtKB-KW"/>
</dbReference>
<dbReference type="SUPFAM" id="SSF56281">
    <property type="entry name" value="Metallo-hydrolase/oxidoreductase"/>
    <property type="match status" value="1"/>
</dbReference>
<proteinExistence type="predicted"/>